<organism evidence="3 4">
    <name type="scientific">Nocardioides marinus</name>
    <dbReference type="NCBI Taxonomy" id="374514"/>
    <lineage>
        <taxon>Bacteria</taxon>
        <taxon>Bacillati</taxon>
        <taxon>Actinomycetota</taxon>
        <taxon>Actinomycetes</taxon>
        <taxon>Propionibacteriales</taxon>
        <taxon>Nocardioidaceae</taxon>
        <taxon>Nocardioides</taxon>
    </lineage>
</organism>
<evidence type="ECO:0000256" key="1">
    <source>
        <dbReference type="SAM" id="MobiDB-lite"/>
    </source>
</evidence>
<evidence type="ECO:0000313" key="4">
    <source>
        <dbReference type="Proteomes" id="UP000537326"/>
    </source>
</evidence>
<dbReference type="AlphaFoldDB" id="A0A7Y9YJB5"/>
<protein>
    <submittedName>
        <fullName evidence="3">Polyhydroxyalkanoate synthase</fullName>
        <ecNumber evidence="3">2.3.1.-</ecNumber>
    </submittedName>
</protein>
<dbReference type="GO" id="GO:0016746">
    <property type="term" value="F:acyltransferase activity"/>
    <property type="evidence" value="ECO:0007669"/>
    <property type="project" value="UniProtKB-KW"/>
</dbReference>
<feature type="compositionally biased region" description="Polar residues" evidence="1">
    <location>
        <begin position="414"/>
        <end position="430"/>
    </location>
</feature>
<dbReference type="RefSeq" id="WP_343045694.1">
    <property type="nucleotide sequence ID" value="NZ_BAAAPP010000008.1"/>
</dbReference>
<dbReference type="PANTHER" id="PTHR36837:SF2">
    <property type="entry name" value="POLY(3-HYDROXYALKANOATE) POLYMERASE SUBUNIT PHAC"/>
    <property type="match status" value="1"/>
</dbReference>
<keyword evidence="4" id="KW-1185">Reference proteome</keyword>
<dbReference type="EMBL" id="JACBZI010000001">
    <property type="protein sequence ID" value="NYI11375.1"/>
    <property type="molecule type" value="Genomic_DNA"/>
</dbReference>
<keyword evidence="3" id="KW-0808">Transferase</keyword>
<gene>
    <name evidence="3" type="ORF">BKA05_002890</name>
</gene>
<feature type="region of interest" description="Disordered" evidence="1">
    <location>
        <begin position="360"/>
        <end position="430"/>
    </location>
</feature>
<proteinExistence type="predicted"/>
<accession>A0A7Y9YJB5</accession>
<dbReference type="InterPro" id="IPR029058">
    <property type="entry name" value="AB_hydrolase_fold"/>
</dbReference>
<feature type="domain" description="AB hydrolase-1" evidence="2">
    <location>
        <begin position="111"/>
        <end position="337"/>
    </location>
</feature>
<feature type="compositionally biased region" description="Basic residues" evidence="1">
    <location>
        <begin position="368"/>
        <end position="390"/>
    </location>
</feature>
<dbReference type="Pfam" id="PF12697">
    <property type="entry name" value="Abhydrolase_6"/>
    <property type="match status" value="1"/>
</dbReference>
<evidence type="ECO:0000313" key="3">
    <source>
        <dbReference type="EMBL" id="NYI11375.1"/>
    </source>
</evidence>
<dbReference type="EC" id="2.3.1.-" evidence="3"/>
<dbReference type="InterPro" id="IPR000073">
    <property type="entry name" value="AB_hydrolase_1"/>
</dbReference>
<feature type="compositionally biased region" description="Low complexity" evidence="1">
    <location>
        <begin position="391"/>
        <end position="405"/>
    </location>
</feature>
<dbReference type="Gene3D" id="3.40.50.1820">
    <property type="entry name" value="alpha/beta hydrolase"/>
    <property type="match status" value="1"/>
</dbReference>
<dbReference type="Proteomes" id="UP000537326">
    <property type="component" value="Unassembled WGS sequence"/>
</dbReference>
<name>A0A7Y9YJB5_9ACTN</name>
<reference evidence="3 4" key="1">
    <citation type="submission" date="2020-07" db="EMBL/GenBank/DDBJ databases">
        <title>Sequencing the genomes of 1000 actinobacteria strains.</title>
        <authorList>
            <person name="Klenk H.-P."/>
        </authorList>
    </citation>
    <scope>NUCLEOTIDE SEQUENCE [LARGE SCALE GENOMIC DNA]</scope>
    <source>
        <strain evidence="3 4">DSM 18248</strain>
    </source>
</reference>
<dbReference type="InterPro" id="IPR051321">
    <property type="entry name" value="PHA/PHB_synthase"/>
</dbReference>
<keyword evidence="3" id="KW-0012">Acyltransferase</keyword>
<dbReference type="PANTHER" id="PTHR36837">
    <property type="entry name" value="POLY(3-HYDROXYALKANOATE) POLYMERASE SUBUNIT PHAC"/>
    <property type="match status" value="1"/>
</dbReference>
<comment type="caution">
    <text evidence="3">The sequence shown here is derived from an EMBL/GenBank/DDBJ whole genome shotgun (WGS) entry which is preliminary data.</text>
</comment>
<dbReference type="SUPFAM" id="SSF53474">
    <property type="entry name" value="alpha/beta-Hydrolases"/>
    <property type="match status" value="1"/>
</dbReference>
<evidence type="ECO:0000259" key="2">
    <source>
        <dbReference type="Pfam" id="PF12697"/>
    </source>
</evidence>
<sequence length="430" mass="46169">MDRIPKPDQVVAAASNVAQKMLYGGLADLRPMPRTLIDEGELREVYHYRPAASTQVQGDPVLLVTPLAAPSICYDLRRGCSVVEHLVTSGRPTYLVEYGEVSFKNRNLGMEHWIEEVVPTAIREVSAHAGGRPVHVVGWSLGGIFSLLATADNADLPIASLTIVGSPFDVSLVPLVAPLRPLLNLGLTLGGGRGAITRTYQLMGGAPKPLVRWAFQLSSFQKLVTKPIALATHLDDADFLAQIEAVDRFTDNMIAYPGRTFGQLYHRFVKANALKGGTFELEDRTIDIGAIKVPVLVFAGATDGIAPVQAVKAVVPLLKGSPEVRFEIVPGGHLGMLTGRAARGSTWRVLDEWIDQWSTDREPATPKRPARKAAAKKPAAKKPAAKKPATKKAATNPAAKPAAKKAASKEAIGSNPSRRYPSQGSRSLAR</sequence>